<dbReference type="GO" id="GO:0006325">
    <property type="term" value="P:chromatin organization"/>
    <property type="evidence" value="ECO:0007669"/>
    <property type="project" value="UniProtKB-KW"/>
</dbReference>
<evidence type="ECO:0000256" key="3">
    <source>
        <dbReference type="ARBA" id="ARBA00023015"/>
    </source>
</evidence>
<evidence type="ECO:0000256" key="4">
    <source>
        <dbReference type="ARBA" id="ARBA00023163"/>
    </source>
</evidence>
<dbReference type="HOGENOM" id="CLU_108584_0_0_1"/>
<comment type="subcellular location">
    <subcellularLocation>
        <location evidence="1">Nucleus</location>
    </subcellularLocation>
</comment>
<gene>
    <name evidence="8" type="ORF">H312_01977</name>
</gene>
<dbReference type="Pfam" id="PF05712">
    <property type="entry name" value="MRG"/>
    <property type="match status" value="1"/>
</dbReference>
<dbReference type="PANTHER" id="PTHR10880:SF48">
    <property type="entry name" value="MORTALITY FACTOR 4 LIKE 2"/>
    <property type="match status" value="1"/>
</dbReference>
<accession>A0A059F0I3</accession>
<feature type="chain" id="PRO_5001571709" description="MRG domain-containing protein" evidence="6">
    <location>
        <begin position="22"/>
        <end position="261"/>
    </location>
</feature>
<evidence type="ECO:0000256" key="1">
    <source>
        <dbReference type="ARBA" id="ARBA00004123"/>
    </source>
</evidence>
<evidence type="ECO:0000256" key="2">
    <source>
        <dbReference type="ARBA" id="ARBA00022853"/>
    </source>
</evidence>
<evidence type="ECO:0000256" key="5">
    <source>
        <dbReference type="ARBA" id="ARBA00023242"/>
    </source>
</evidence>
<dbReference type="Gene3D" id="1.10.274.30">
    <property type="entry name" value="MRG domain"/>
    <property type="match status" value="1"/>
</dbReference>
<organism evidence="8 9">
    <name type="scientific">Anncaliia algerae PRA339</name>
    <dbReference type="NCBI Taxonomy" id="1288291"/>
    <lineage>
        <taxon>Eukaryota</taxon>
        <taxon>Fungi</taxon>
        <taxon>Fungi incertae sedis</taxon>
        <taxon>Microsporidia</taxon>
        <taxon>Tubulinosematoidea</taxon>
        <taxon>Tubulinosematidae</taxon>
        <taxon>Anncaliia</taxon>
    </lineage>
</organism>
<dbReference type="GO" id="GO:0006355">
    <property type="term" value="P:regulation of DNA-templated transcription"/>
    <property type="evidence" value="ECO:0007669"/>
    <property type="project" value="InterPro"/>
</dbReference>
<dbReference type="GO" id="GO:0005634">
    <property type="term" value="C:nucleus"/>
    <property type="evidence" value="ECO:0007669"/>
    <property type="project" value="UniProtKB-SubCell"/>
</dbReference>
<dbReference type="AlphaFoldDB" id="A0A059F0I3"/>
<name>A0A059F0I3_9MICR</name>
<keyword evidence="2" id="KW-0156">Chromatin regulator</keyword>
<feature type="signal peptide" evidence="6">
    <location>
        <begin position="1"/>
        <end position="21"/>
    </location>
</feature>
<dbReference type="InterPro" id="IPR026541">
    <property type="entry name" value="MRG_dom"/>
</dbReference>
<proteinExistence type="predicted"/>
<dbReference type="GO" id="GO:0035267">
    <property type="term" value="C:NuA4 histone acetyltransferase complex"/>
    <property type="evidence" value="ECO:0007669"/>
    <property type="project" value="TreeGrafter"/>
</dbReference>
<dbReference type="InterPro" id="IPR038217">
    <property type="entry name" value="MRG_C_sf"/>
</dbReference>
<dbReference type="PANTHER" id="PTHR10880">
    <property type="entry name" value="MORTALITY FACTOR 4-LIKE PROTEIN"/>
    <property type="match status" value="1"/>
</dbReference>
<keyword evidence="3" id="KW-0805">Transcription regulation</keyword>
<keyword evidence="9" id="KW-1185">Reference proteome</keyword>
<evidence type="ECO:0000313" key="9">
    <source>
        <dbReference type="Proteomes" id="UP000030655"/>
    </source>
</evidence>
<reference evidence="9" key="1">
    <citation type="submission" date="2013-02" db="EMBL/GenBank/DDBJ databases">
        <authorList>
            <consortium name="The Broad Institute Genome Sequencing Platform"/>
            <person name="Cuomo C."/>
            <person name="Becnel J."/>
            <person name="Sanscrainte N."/>
            <person name="Walker B."/>
            <person name="Young S.K."/>
            <person name="Zeng Q."/>
            <person name="Gargeya S."/>
            <person name="Fitzgerald M."/>
            <person name="Haas B."/>
            <person name="Abouelleil A."/>
            <person name="Alvarado L."/>
            <person name="Arachchi H.M."/>
            <person name="Berlin A.M."/>
            <person name="Chapman S.B."/>
            <person name="Dewar J."/>
            <person name="Goldberg J."/>
            <person name="Griggs A."/>
            <person name="Gujja S."/>
            <person name="Hansen M."/>
            <person name="Howarth C."/>
            <person name="Imamovic A."/>
            <person name="Larimer J."/>
            <person name="McCowan C."/>
            <person name="Murphy C."/>
            <person name="Neiman D."/>
            <person name="Pearson M."/>
            <person name="Priest M."/>
            <person name="Roberts A."/>
            <person name="Saif S."/>
            <person name="Shea T."/>
            <person name="Sisk P."/>
            <person name="Sykes S."/>
            <person name="Wortman J."/>
            <person name="Nusbaum C."/>
            <person name="Birren B."/>
        </authorList>
    </citation>
    <scope>NUCLEOTIDE SEQUENCE [LARGE SCALE GENOMIC DNA]</scope>
    <source>
        <strain evidence="9">PRA339</strain>
    </source>
</reference>
<evidence type="ECO:0000259" key="7">
    <source>
        <dbReference type="Pfam" id="PF05712"/>
    </source>
</evidence>
<dbReference type="Proteomes" id="UP000030655">
    <property type="component" value="Unassembled WGS sequence"/>
</dbReference>
<dbReference type="PROSITE" id="PS51640">
    <property type="entry name" value="MRG"/>
    <property type="match status" value="1"/>
</dbReference>
<dbReference type="InterPro" id="IPR008676">
    <property type="entry name" value="MRG"/>
</dbReference>
<feature type="domain" description="MRG" evidence="7">
    <location>
        <begin position="107"/>
        <end position="258"/>
    </location>
</feature>
<dbReference type="VEuPathDB" id="MicrosporidiaDB:H312_01977"/>
<sequence length="261" mass="31235">MLILIFSLILIAIFKLRKKYTKKMIRKFNTNNFIITKLEDEWFEGRVVESLPEQKSSNEVSLYRVYVFRLFTELSQPVKEYSLMHSTPENIRKFKLTSFRGENRGPHFPSILKETIIQDKQKTKENFFLKLPAKYPISRILNDFKKFIQLNKGGITEEELDEIVLGFCHLFETTFFQFLLYSNELDYVNQFLSEMVNIQKTSVFGAEYLLRLIFLLHKKLLNRIECSDTADLTFDFSIYLLDFMALNYERYFSKDNYLKEQ</sequence>
<protein>
    <recommendedName>
        <fullName evidence="7">MRG domain-containing protein</fullName>
    </recommendedName>
</protein>
<reference evidence="8 9" key="2">
    <citation type="submission" date="2014-03" db="EMBL/GenBank/DDBJ databases">
        <title>The Genome Sequence of Anncaliia algerae insect isolate PRA339.</title>
        <authorList>
            <consortium name="The Broad Institute Genome Sequencing Platform"/>
            <consortium name="The Broad Institute Genome Sequencing Center for Infectious Disease"/>
            <person name="Cuomo C."/>
            <person name="Becnel J."/>
            <person name="Sanscrainte N."/>
            <person name="Walker B."/>
            <person name="Young S.K."/>
            <person name="Zeng Q."/>
            <person name="Gargeya S."/>
            <person name="Fitzgerald M."/>
            <person name="Haas B."/>
            <person name="Abouelleil A."/>
            <person name="Alvarado L."/>
            <person name="Arachchi H.M."/>
            <person name="Berlin A.M."/>
            <person name="Chapman S.B."/>
            <person name="Dewar J."/>
            <person name="Goldberg J."/>
            <person name="Griggs A."/>
            <person name="Gujja S."/>
            <person name="Hansen M."/>
            <person name="Howarth C."/>
            <person name="Imamovic A."/>
            <person name="Larimer J."/>
            <person name="McCowan C."/>
            <person name="Murphy C."/>
            <person name="Neiman D."/>
            <person name="Pearson M."/>
            <person name="Priest M."/>
            <person name="Roberts A."/>
            <person name="Saif S."/>
            <person name="Shea T."/>
            <person name="Sisk P."/>
            <person name="Sykes S."/>
            <person name="Wortman J."/>
            <person name="Nusbaum C."/>
            <person name="Birren B."/>
        </authorList>
    </citation>
    <scope>NUCLEOTIDE SEQUENCE [LARGE SCALE GENOMIC DNA]</scope>
    <source>
        <strain evidence="8 9">PRA339</strain>
    </source>
</reference>
<dbReference type="OrthoDB" id="124855at2759"/>
<keyword evidence="4" id="KW-0804">Transcription</keyword>
<keyword evidence="5" id="KW-0539">Nucleus</keyword>
<keyword evidence="6" id="KW-0732">Signal</keyword>
<dbReference type="EMBL" id="KK365171">
    <property type="protein sequence ID" value="KCZ80602.1"/>
    <property type="molecule type" value="Genomic_DNA"/>
</dbReference>
<evidence type="ECO:0000313" key="8">
    <source>
        <dbReference type="EMBL" id="KCZ80602.1"/>
    </source>
</evidence>
<evidence type="ECO:0000256" key="6">
    <source>
        <dbReference type="SAM" id="SignalP"/>
    </source>
</evidence>